<reference evidence="10" key="1">
    <citation type="journal article" date="2017" name="Nature">
        <title>The sunflower genome provides insights into oil metabolism, flowering and Asterid evolution.</title>
        <authorList>
            <person name="Badouin H."/>
            <person name="Gouzy J."/>
            <person name="Grassa C.J."/>
            <person name="Murat F."/>
            <person name="Staton S.E."/>
            <person name="Cottret L."/>
            <person name="Lelandais-Briere C."/>
            <person name="Owens G.L."/>
            <person name="Carrere S."/>
            <person name="Mayjonade B."/>
            <person name="Legrand L."/>
            <person name="Gill N."/>
            <person name="Kane N.C."/>
            <person name="Bowers J.E."/>
            <person name="Hubner S."/>
            <person name="Bellec A."/>
            <person name="Berard A."/>
            <person name="Berges H."/>
            <person name="Blanchet N."/>
            <person name="Boniface M.C."/>
            <person name="Brunel D."/>
            <person name="Catrice O."/>
            <person name="Chaidir N."/>
            <person name="Claudel C."/>
            <person name="Donnadieu C."/>
            <person name="Faraut T."/>
            <person name="Fievet G."/>
            <person name="Helmstetter N."/>
            <person name="King M."/>
            <person name="Knapp S.J."/>
            <person name="Lai Z."/>
            <person name="Le Paslier M.C."/>
            <person name="Lippi Y."/>
            <person name="Lorenzon L."/>
            <person name="Mandel J.R."/>
            <person name="Marage G."/>
            <person name="Marchand G."/>
            <person name="Marquand E."/>
            <person name="Bret-Mestries E."/>
            <person name="Morien E."/>
            <person name="Nambeesan S."/>
            <person name="Nguyen T."/>
            <person name="Pegot-Espagnet P."/>
            <person name="Pouilly N."/>
            <person name="Raftis F."/>
            <person name="Sallet E."/>
            <person name="Schiex T."/>
            <person name="Thomas J."/>
            <person name="Vandecasteele C."/>
            <person name="Vares D."/>
            <person name="Vear F."/>
            <person name="Vautrin S."/>
            <person name="Crespi M."/>
            <person name="Mangin B."/>
            <person name="Burke J.M."/>
            <person name="Salse J."/>
            <person name="Munos S."/>
            <person name="Vincourt P."/>
            <person name="Rieseberg L.H."/>
            <person name="Langlade N.B."/>
        </authorList>
    </citation>
    <scope>NUCLEOTIDE SEQUENCE</scope>
    <source>
        <tissue evidence="10">Leaves</tissue>
    </source>
</reference>
<reference evidence="10" key="2">
    <citation type="submission" date="2020-06" db="EMBL/GenBank/DDBJ databases">
        <title>Helianthus annuus Genome sequencing and assembly Release 2.</title>
        <authorList>
            <person name="Gouzy J."/>
            <person name="Langlade N."/>
            <person name="Munos S."/>
        </authorList>
    </citation>
    <scope>NUCLEOTIDE SEQUENCE</scope>
    <source>
        <tissue evidence="10">Leaves</tissue>
    </source>
</reference>
<protein>
    <recommendedName>
        <fullName evidence="8">CASP-like protein</fullName>
    </recommendedName>
</protein>
<dbReference type="GO" id="GO:0005886">
    <property type="term" value="C:plasma membrane"/>
    <property type="evidence" value="ECO:0007669"/>
    <property type="project" value="UniProtKB-SubCell"/>
</dbReference>
<evidence type="ECO:0000256" key="4">
    <source>
        <dbReference type="ARBA" id="ARBA00022475"/>
    </source>
</evidence>
<gene>
    <name evidence="10" type="ORF">HanXRQr2_Chr13g0567321</name>
</gene>
<sequence length="69" mass="7259">MASATGAAGVGYIGFKGNNHAGWTKICNVYGSFCRHIAASIAVSLLPSVALLLLVWFSVFVLSKKISRS</sequence>
<evidence type="ECO:0000313" key="11">
    <source>
        <dbReference type="Proteomes" id="UP000215914"/>
    </source>
</evidence>
<dbReference type="InterPro" id="IPR006459">
    <property type="entry name" value="CASP/CASPL"/>
</dbReference>
<keyword evidence="4 8" id="KW-1003">Cell membrane</keyword>
<comment type="subunit">
    <text evidence="3 8">Homodimer and heterodimers.</text>
</comment>
<comment type="caution">
    <text evidence="10">The sequence shown here is derived from an EMBL/GenBank/DDBJ whole genome shotgun (WGS) entry which is preliminary data.</text>
</comment>
<dbReference type="NCBIfam" id="TIGR01569">
    <property type="entry name" value="A_tha_TIGR01569"/>
    <property type="match status" value="1"/>
</dbReference>
<accession>A0A9K3ED41</accession>
<keyword evidence="6 8" id="KW-1133">Transmembrane helix</keyword>
<dbReference type="Gramene" id="mRNA:HanXRQr2_Chr13g0567321">
    <property type="protein sequence ID" value="CDS:HanXRQr2_Chr13g0567321.1"/>
    <property type="gene ID" value="HanXRQr2_Chr13g0567321"/>
</dbReference>
<comment type="caution">
    <text evidence="8">Lacks conserved residue(s) required for the propagation of feature annotation.</text>
</comment>
<feature type="domain" description="Casparian strip membrane protein" evidence="9">
    <location>
        <begin position="1"/>
        <end position="49"/>
    </location>
</feature>
<evidence type="ECO:0000256" key="1">
    <source>
        <dbReference type="ARBA" id="ARBA00004651"/>
    </source>
</evidence>
<evidence type="ECO:0000256" key="8">
    <source>
        <dbReference type="RuleBase" id="RU361233"/>
    </source>
</evidence>
<evidence type="ECO:0000259" key="9">
    <source>
        <dbReference type="Pfam" id="PF04535"/>
    </source>
</evidence>
<dbReference type="InterPro" id="IPR044173">
    <property type="entry name" value="CASPL"/>
</dbReference>
<comment type="similarity">
    <text evidence="2 8">Belongs to the Casparian strip membrane proteins (CASP) family.</text>
</comment>
<evidence type="ECO:0000256" key="3">
    <source>
        <dbReference type="ARBA" id="ARBA00011489"/>
    </source>
</evidence>
<feature type="transmembrane region" description="Helical" evidence="8">
    <location>
        <begin position="37"/>
        <end position="62"/>
    </location>
</feature>
<dbReference type="PANTHER" id="PTHR36488:SF8">
    <property type="entry name" value="CASP-LIKE PROTEIN 1U1"/>
    <property type="match status" value="1"/>
</dbReference>
<evidence type="ECO:0000256" key="6">
    <source>
        <dbReference type="ARBA" id="ARBA00022989"/>
    </source>
</evidence>
<dbReference type="EMBL" id="MNCJ02000328">
    <property type="protein sequence ID" value="KAF5771645.1"/>
    <property type="molecule type" value="Genomic_DNA"/>
</dbReference>
<organism evidence="10 11">
    <name type="scientific">Helianthus annuus</name>
    <name type="common">Common sunflower</name>
    <dbReference type="NCBI Taxonomy" id="4232"/>
    <lineage>
        <taxon>Eukaryota</taxon>
        <taxon>Viridiplantae</taxon>
        <taxon>Streptophyta</taxon>
        <taxon>Embryophyta</taxon>
        <taxon>Tracheophyta</taxon>
        <taxon>Spermatophyta</taxon>
        <taxon>Magnoliopsida</taxon>
        <taxon>eudicotyledons</taxon>
        <taxon>Gunneridae</taxon>
        <taxon>Pentapetalae</taxon>
        <taxon>asterids</taxon>
        <taxon>campanulids</taxon>
        <taxon>Asterales</taxon>
        <taxon>Asteraceae</taxon>
        <taxon>Asteroideae</taxon>
        <taxon>Heliantheae alliance</taxon>
        <taxon>Heliantheae</taxon>
        <taxon>Helianthus</taxon>
    </lineage>
</organism>
<keyword evidence="5 8" id="KW-0812">Transmembrane</keyword>
<evidence type="ECO:0000256" key="2">
    <source>
        <dbReference type="ARBA" id="ARBA00007651"/>
    </source>
</evidence>
<evidence type="ECO:0000256" key="7">
    <source>
        <dbReference type="ARBA" id="ARBA00023136"/>
    </source>
</evidence>
<comment type="subcellular location">
    <subcellularLocation>
        <location evidence="1 8">Cell membrane</location>
        <topology evidence="1 8">Multi-pass membrane protein</topology>
    </subcellularLocation>
</comment>
<dbReference type="Proteomes" id="UP000215914">
    <property type="component" value="Unassembled WGS sequence"/>
</dbReference>
<evidence type="ECO:0000313" key="10">
    <source>
        <dbReference type="EMBL" id="KAF5771645.1"/>
    </source>
</evidence>
<dbReference type="Pfam" id="PF04535">
    <property type="entry name" value="CASP_dom"/>
    <property type="match status" value="1"/>
</dbReference>
<dbReference type="PANTHER" id="PTHR36488">
    <property type="entry name" value="CASP-LIKE PROTEIN 1U1"/>
    <property type="match status" value="1"/>
</dbReference>
<dbReference type="InterPro" id="IPR006702">
    <property type="entry name" value="CASP_dom"/>
</dbReference>
<keyword evidence="7 8" id="KW-0472">Membrane</keyword>
<keyword evidence="11" id="KW-1185">Reference proteome</keyword>
<name>A0A9K3ED41_HELAN</name>
<evidence type="ECO:0000256" key="5">
    <source>
        <dbReference type="ARBA" id="ARBA00022692"/>
    </source>
</evidence>
<proteinExistence type="inferred from homology"/>
<dbReference type="AlphaFoldDB" id="A0A9K3ED41"/>